<evidence type="ECO:0000313" key="2">
    <source>
        <dbReference type="Proteomes" id="UP000765507"/>
    </source>
</evidence>
<sequence length="196" mass="23116">MKTKELLIIDPLCDEMRYERTCLRNWRYFKRLTSKSSSDWKSKIVQHTRQNDGHNCRPLILKVLSVVSLQKDISTVETPQEANTVFRRQIAIVLMKESESVKDYCIYCNLINCDKESEDCTMVQCESCKRWAHMPCIPEGTNQENMTDKNADAKNVHSSVLYKKNYMCKCLLFKTSWNNKQTVFIYIPDYNQVFKI</sequence>
<name>A0A8T1SA16_CHESE</name>
<organism evidence="1 2">
    <name type="scientific">Chelydra serpentina</name>
    <name type="common">Snapping turtle</name>
    <name type="synonym">Testudo serpentina</name>
    <dbReference type="NCBI Taxonomy" id="8475"/>
    <lineage>
        <taxon>Eukaryota</taxon>
        <taxon>Metazoa</taxon>
        <taxon>Chordata</taxon>
        <taxon>Craniata</taxon>
        <taxon>Vertebrata</taxon>
        <taxon>Euteleostomi</taxon>
        <taxon>Archelosauria</taxon>
        <taxon>Testudinata</taxon>
        <taxon>Testudines</taxon>
        <taxon>Cryptodira</taxon>
        <taxon>Durocryptodira</taxon>
        <taxon>Americhelydia</taxon>
        <taxon>Chelydroidea</taxon>
        <taxon>Chelydridae</taxon>
        <taxon>Chelydra</taxon>
    </lineage>
</organism>
<dbReference type="InterPro" id="IPR011011">
    <property type="entry name" value="Znf_FYVE_PHD"/>
</dbReference>
<keyword evidence="2" id="KW-1185">Reference proteome</keyword>
<accession>A0A8T1SA16</accession>
<dbReference type="OrthoDB" id="413122at2759"/>
<gene>
    <name evidence="1" type="ORF">G0U57_014516</name>
</gene>
<dbReference type="EMBL" id="JAHGAV010000426">
    <property type="protein sequence ID" value="KAG6925413.1"/>
    <property type="molecule type" value="Genomic_DNA"/>
</dbReference>
<dbReference type="SUPFAM" id="SSF57903">
    <property type="entry name" value="FYVE/PHD zinc finger"/>
    <property type="match status" value="1"/>
</dbReference>
<dbReference type="Proteomes" id="UP000765507">
    <property type="component" value="Unassembled WGS sequence"/>
</dbReference>
<proteinExistence type="predicted"/>
<dbReference type="AlphaFoldDB" id="A0A8T1SA16"/>
<reference evidence="1 2" key="1">
    <citation type="journal article" date="2020" name="G3 (Bethesda)">
        <title>Draft Genome of the Common Snapping Turtle, Chelydra serpentina, a Model for Phenotypic Plasticity in Reptiles.</title>
        <authorList>
            <person name="Das D."/>
            <person name="Singh S.K."/>
            <person name="Bierstedt J."/>
            <person name="Erickson A."/>
            <person name="Galli G.L.J."/>
            <person name="Crossley D.A. 2nd"/>
            <person name="Rhen T."/>
        </authorList>
    </citation>
    <scope>NUCLEOTIDE SEQUENCE [LARGE SCALE GENOMIC DNA]</scope>
    <source>
        <strain evidence="1">KW</strain>
    </source>
</reference>
<dbReference type="Gene3D" id="3.30.40.10">
    <property type="entry name" value="Zinc/RING finger domain, C3HC4 (zinc finger)"/>
    <property type="match status" value="1"/>
</dbReference>
<dbReference type="InterPro" id="IPR013083">
    <property type="entry name" value="Znf_RING/FYVE/PHD"/>
</dbReference>
<protein>
    <submittedName>
        <fullName evidence="1">Uncharacterized protein</fullName>
    </submittedName>
</protein>
<comment type="caution">
    <text evidence="1">The sequence shown here is derived from an EMBL/GenBank/DDBJ whole genome shotgun (WGS) entry which is preliminary data.</text>
</comment>
<evidence type="ECO:0000313" key="1">
    <source>
        <dbReference type="EMBL" id="KAG6925413.1"/>
    </source>
</evidence>